<feature type="domain" description="Late embryogenesis abundant protein LEA-2 subgroup" evidence="7">
    <location>
        <begin position="116"/>
        <end position="203"/>
    </location>
</feature>
<keyword evidence="9" id="KW-1185">Reference proteome</keyword>
<dbReference type="GO" id="GO:0098542">
    <property type="term" value="P:defense response to other organism"/>
    <property type="evidence" value="ECO:0007669"/>
    <property type="project" value="InterPro"/>
</dbReference>
<feature type="compositionally biased region" description="Pro residues" evidence="5">
    <location>
        <begin position="12"/>
        <end position="32"/>
    </location>
</feature>
<dbReference type="AlphaFoldDB" id="A0AAW1L1Q1"/>
<reference evidence="8" key="1">
    <citation type="submission" date="2024-03" db="EMBL/GenBank/DDBJ databases">
        <title>WGS assembly of Saponaria officinalis var. Norfolk2.</title>
        <authorList>
            <person name="Jenkins J."/>
            <person name="Shu S."/>
            <person name="Grimwood J."/>
            <person name="Barry K."/>
            <person name="Goodstein D."/>
            <person name="Schmutz J."/>
            <person name="Leebens-Mack J."/>
            <person name="Osbourn A."/>
        </authorList>
    </citation>
    <scope>NUCLEOTIDE SEQUENCE [LARGE SCALE GENOMIC DNA]</scope>
    <source>
        <strain evidence="8">JIC</strain>
    </source>
</reference>
<proteinExistence type="predicted"/>
<dbReference type="InterPro" id="IPR004864">
    <property type="entry name" value="LEA_2"/>
</dbReference>
<name>A0AAW1L1Q1_SAPOF</name>
<sequence>MTDPTRPATGYPAPPTNGYPQPPHQQQQPPPSSYYYPNYNQQQYYLEPPPPRAVFFRRFMSALVATFIIIGVILFIIWLILRPRVPIFTVDSISLSSLNLSSTAPPSEISATWTVHFTVSNPNSKLHVYYDQIIARIYYKSSFITQNQLPPFDQPTKNQTAVTAILVASSAYIPPDIVKDFNGDRSKGSVKFDVQMIALVRFKSGGWRARTRYLRVLCDDLPLSVTSNASNGTLSGGSRRCASLI</sequence>
<comment type="caution">
    <text evidence="8">The sequence shown here is derived from an EMBL/GenBank/DDBJ whole genome shotgun (WGS) entry which is preliminary data.</text>
</comment>
<dbReference type="GO" id="GO:0005886">
    <property type="term" value="C:plasma membrane"/>
    <property type="evidence" value="ECO:0007669"/>
    <property type="project" value="TreeGrafter"/>
</dbReference>
<evidence type="ECO:0000313" key="8">
    <source>
        <dbReference type="EMBL" id="KAK9727058.1"/>
    </source>
</evidence>
<evidence type="ECO:0000313" key="9">
    <source>
        <dbReference type="Proteomes" id="UP001443914"/>
    </source>
</evidence>
<evidence type="ECO:0000256" key="4">
    <source>
        <dbReference type="ARBA" id="ARBA00023136"/>
    </source>
</evidence>
<evidence type="ECO:0000259" key="7">
    <source>
        <dbReference type="Pfam" id="PF03168"/>
    </source>
</evidence>
<comment type="subcellular location">
    <subcellularLocation>
        <location evidence="1">Membrane</location>
        <topology evidence="1">Single-pass membrane protein</topology>
    </subcellularLocation>
</comment>
<evidence type="ECO:0000256" key="5">
    <source>
        <dbReference type="SAM" id="MobiDB-lite"/>
    </source>
</evidence>
<protein>
    <recommendedName>
        <fullName evidence="7">Late embryogenesis abundant protein LEA-2 subgroup domain-containing protein</fullName>
    </recommendedName>
</protein>
<dbReference type="EMBL" id="JBDFQZ010000005">
    <property type="protein sequence ID" value="KAK9727058.1"/>
    <property type="molecule type" value="Genomic_DNA"/>
</dbReference>
<dbReference type="InterPro" id="IPR044839">
    <property type="entry name" value="NDR1-like"/>
</dbReference>
<feature type="region of interest" description="Disordered" evidence="5">
    <location>
        <begin position="1"/>
        <end position="33"/>
    </location>
</feature>
<dbReference type="PANTHER" id="PTHR31234">
    <property type="entry name" value="LATE EMBRYOGENESIS ABUNDANT (LEA) HYDROXYPROLINE-RICH GLYCOPROTEIN FAMILY"/>
    <property type="match status" value="1"/>
</dbReference>
<gene>
    <name evidence="8" type="ORF">RND81_05G255200</name>
</gene>
<evidence type="ECO:0000256" key="3">
    <source>
        <dbReference type="ARBA" id="ARBA00022989"/>
    </source>
</evidence>
<dbReference type="PANTHER" id="PTHR31234:SF55">
    <property type="entry name" value="LATE EMBRYOGENESIS ABUNDANT (LEA) HYDROXYPROLINE-RICH GLYCOPROTEIN FAMILY"/>
    <property type="match status" value="1"/>
</dbReference>
<dbReference type="Pfam" id="PF03168">
    <property type="entry name" value="LEA_2"/>
    <property type="match status" value="1"/>
</dbReference>
<accession>A0AAW1L1Q1</accession>
<keyword evidence="4 6" id="KW-0472">Membrane</keyword>
<evidence type="ECO:0000256" key="1">
    <source>
        <dbReference type="ARBA" id="ARBA00004167"/>
    </source>
</evidence>
<evidence type="ECO:0000256" key="6">
    <source>
        <dbReference type="SAM" id="Phobius"/>
    </source>
</evidence>
<organism evidence="8 9">
    <name type="scientific">Saponaria officinalis</name>
    <name type="common">Common soapwort</name>
    <name type="synonym">Lychnis saponaria</name>
    <dbReference type="NCBI Taxonomy" id="3572"/>
    <lineage>
        <taxon>Eukaryota</taxon>
        <taxon>Viridiplantae</taxon>
        <taxon>Streptophyta</taxon>
        <taxon>Embryophyta</taxon>
        <taxon>Tracheophyta</taxon>
        <taxon>Spermatophyta</taxon>
        <taxon>Magnoliopsida</taxon>
        <taxon>eudicotyledons</taxon>
        <taxon>Gunneridae</taxon>
        <taxon>Pentapetalae</taxon>
        <taxon>Caryophyllales</taxon>
        <taxon>Caryophyllaceae</taxon>
        <taxon>Caryophylleae</taxon>
        <taxon>Saponaria</taxon>
    </lineage>
</organism>
<keyword evidence="3 6" id="KW-1133">Transmembrane helix</keyword>
<evidence type="ECO:0000256" key="2">
    <source>
        <dbReference type="ARBA" id="ARBA00022692"/>
    </source>
</evidence>
<dbReference type="Proteomes" id="UP001443914">
    <property type="component" value="Unassembled WGS sequence"/>
</dbReference>
<keyword evidence="2 6" id="KW-0812">Transmembrane</keyword>
<feature type="transmembrane region" description="Helical" evidence="6">
    <location>
        <begin position="59"/>
        <end position="81"/>
    </location>
</feature>